<gene>
    <name evidence="1" type="ORF">FLACOL7796_00764</name>
</gene>
<proteinExistence type="predicted"/>
<protein>
    <submittedName>
        <fullName evidence="1">Uncharacterized protein</fullName>
    </submittedName>
</protein>
<keyword evidence="2" id="KW-1185">Reference proteome</keyword>
<evidence type="ECO:0000313" key="2">
    <source>
        <dbReference type="Proteomes" id="UP000474567"/>
    </source>
</evidence>
<dbReference type="EMBL" id="CADCST010000062">
    <property type="protein sequence ID" value="CAA9195719.1"/>
    <property type="molecule type" value="Genomic_DNA"/>
</dbReference>
<organism evidence="1 2">
    <name type="scientific">Flavobacterium collinsii</name>
    <dbReference type="NCBI Taxonomy" id="1114861"/>
    <lineage>
        <taxon>Bacteria</taxon>
        <taxon>Pseudomonadati</taxon>
        <taxon>Bacteroidota</taxon>
        <taxon>Flavobacteriia</taxon>
        <taxon>Flavobacteriales</taxon>
        <taxon>Flavobacteriaceae</taxon>
        <taxon>Flavobacterium</taxon>
    </lineage>
</organism>
<name>A0ABM8KEL1_9FLAO</name>
<comment type="caution">
    <text evidence="1">The sequence shown here is derived from an EMBL/GenBank/DDBJ whole genome shotgun (WGS) entry which is preliminary data.</text>
</comment>
<evidence type="ECO:0000313" key="1">
    <source>
        <dbReference type="EMBL" id="CAA9195719.1"/>
    </source>
</evidence>
<sequence length="44" mass="5120">MFKKGLKEEASLFKVLRTMLLSGLFHSNSFQELISYKENTLNLL</sequence>
<accession>A0ABM8KEL1</accession>
<dbReference type="Proteomes" id="UP000474567">
    <property type="component" value="Unassembled WGS sequence"/>
</dbReference>
<reference evidence="1 2" key="1">
    <citation type="submission" date="2020-02" db="EMBL/GenBank/DDBJ databases">
        <authorList>
            <person name="Criscuolo A."/>
        </authorList>
    </citation>
    <scope>NUCLEOTIDE SEQUENCE [LARGE SCALE GENOMIC DNA]</scope>
    <source>
        <strain evidence="1">CECT7796</strain>
    </source>
</reference>